<feature type="compositionally biased region" description="Polar residues" evidence="1">
    <location>
        <begin position="197"/>
        <end position="236"/>
    </location>
</feature>
<dbReference type="AlphaFoldDB" id="A0A438CWK8"/>
<dbReference type="CDD" id="cd01647">
    <property type="entry name" value="RT_LTR"/>
    <property type="match status" value="1"/>
</dbReference>
<evidence type="ECO:0000313" key="4">
    <source>
        <dbReference type="EMBL" id="RVW27594.1"/>
    </source>
</evidence>
<dbReference type="Pfam" id="PF03732">
    <property type="entry name" value="Retrotrans_gag"/>
    <property type="match status" value="1"/>
</dbReference>
<dbReference type="Gene3D" id="3.10.10.10">
    <property type="entry name" value="HIV Type 1 Reverse Transcriptase, subunit A, domain 1"/>
    <property type="match status" value="1"/>
</dbReference>
<dbReference type="InterPro" id="IPR043128">
    <property type="entry name" value="Rev_trsase/Diguanyl_cyclase"/>
</dbReference>
<feature type="compositionally biased region" description="Basic and acidic residues" evidence="1">
    <location>
        <begin position="237"/>
        <end position="253"/>
    </location>
</feature>
<feature type="region of interest" description="Disordered" evidence="1">
    <location>
        <begin position="197"/>
        <end position="259"/>
    </location>
</feature>
<comment type="caution">
    <text evidence="4">The sequence shown here is derived from an EMBL/GenBank/DDBJ whole genome shotgun (WGS) entry which is preliminary data.</text>
</comment>
<proteinExistence type="predicted"/>
<evidence type="ECO:0000259" key="2">
    <source>
        <dbReference type="Pfam" id="PF00078"/>
    </source>
</evidence>
<dbReference type="Pfam" id="PF00078">
    <property type="entry name" value="RVT_1"/>
    <property type="match status" value="1"/>
</dbReference>
<reference evidence="4 5" key="1">
    <citation type="journal article" date="2018" name="PLoS Genet.">
        <title>Population sequencing reveals clonal diversity and ancestral inbreeding in the grapevine cultivar Chardonnay.</title>
        <authorList>
            <person name="Roach M.J."/>
            <person name="Johnson D.L."/>
            <person name="Bohlmann J."/>
            <person name="van Vuuren H.J."/>
            <person name="Jones S.J."/>
            <person name="Pretorius I.S."/>
            <person name="Schmidt S.A."/>
            <person name="Borneman A.R."/>
        </authorList>
    </citation>
    <scope>NUCLEOTIDE SEQUENCE [LARGE SCALE GENOMIC DNA]</scope>
    <source>
        <strain evidence="5">cv. Chardonnay</strain>
        <tissue evidence="4">Leaf</tissue>
    </source>
</reference>
<dbReference type="SUPFAM" id="SSF56672">
    <property type="entry name" value="DNA/RNA polymerases"/>
    <property type="match status" value="1"/>
</dbReference>
<gene>
    <name evidence="4" type="primary">TY3B-G_171</name>
    <name evidence="4" type="ORF">CK203_103616</name>
</gene>
<name>A0A438CWK8_VITVI</name>
<dbReference type="Proteomes" id="UP000288805">
    <property type="component" value="Unassembled WGS sequence"/>
</dbReference>
<dbReference type="CDD" id="cd00303">
    <property type="entry name" value="retropepsin_like"/>
    <property type="match status" value="1"/>
</dbReference>
<dbReference type="Gene3D" id="3.30.70.270">
    <property type="match status" value="1"/>
</dbReference>
<organism evidence="4 5">
    <name type="scientific">Vitis vinifera</name>
    <name type="common">Grape</name>
    <dbReference type="NCBI Taxonomy" id="29760"/>
    <lineage>
        <taxon>Eukaryota</taxon>
        <taxon>Viridiplantae</taxon>
        <taxon>Streptophyta</taxon>
        <taxon>Embryophyta</taxon>
        <taxon>Tracheophyta</taxon>
        <taxon>Spermatophyta</taxon>
        <taxon>Magnoliopsida</taxon>
        <taxon>eudicotyledons</taxon>
        <taxon>Gunneridae</taxon>
        <taxon>Pentapetalae</taxon>
        <taxon>rosids</taxon>
        <taxon>Vitales</taxon>
        <taxon>Vitaceae</taxon>
        <taxon>Viteae</taxon>
        <taxon>Vitis</taxon>
    </lineage>
</organism>
<dbReference type="EMBL" id="QGNW01001947">
    <property type="protein sequence ID" value="RVW27594.1"/>
    <property type="molecule type" value="Genomic_DNA"/>
</dbReference>
<accession>A0A438CWK8</accession>
<dbReference type="Gene3D" id="2.40.70.10">
    <property type="entry name" value="Acid Proteases"/>
    <property type="match status" value="1"/>
</dbReference>
<evidence type="ECO:0000256" key="1">
    <source>
        <dbReference type="SAM" id="MobiDB-lite"/>
    </source>
</evidence>
<dbReference type="InterPro" id="IPR021109">
    <property type="entry name" value="Peptidase_aspartic_dom_sf"/>
</dbReference>
<feature type="domain" description="Reverse transcriptase" evidence="2">
    <location>
        <begin position="525"/>
        <end position="618"/>
    </location>
</feature>
<sequence length="619" mass="71966">MMGTQRRAGLFELDDDVTKKVRLEVAEFYGKLNPTAFLDWIMSMEDYFDWYAMPENRKVRFVKAKLKGTAHLWWHNIENQVHRTGQPPIDTWDEMKLKMKEHFLPTDYEQLMYTKLFSLKQGTKSVEEYIEEFHELSIRNQVRESDAQLATRYKAGLRMEIQLEMIVAHTYTVDDVYQLTLKIEEGLKFRVSRRPSSQIGSTFSNRTVSKPLSTSNFKTSNHVNGGGNTQQTSNVAHKNEPESELESYPKEEETYNEDEVSEECDYYDGMTEGHSLVVRPLLAIPKVKEEEDWRRTSIFQTRIFCQGRLCTMIIDGGSSLNIVSQELVEKLNLKTERHPNPFKVAQVNDTSIPVSFRCLVTFLFVQHDGYENTYALIHNGRKNILCPMKEVPPIKKSEEEAQPKKVLTMCQFENESMETKVIFALMAWKVEEFKEQDKEYPANVRKILDDFSNLWPVELPNQLPLMCEVQHAIDLIPDASLPNLPAYRMNPTKHAELKRQVDELLTKGFIRESLSPCGVPALLTPKKDGSWRMRVDSCAINKMTIKYRFPFPRLDDMLDMMVGSVIFSKIDLRSGYHQIRIRPGDEWKTSFKTKDGLYEWLVMPFGLTNAPSTFMRVMM</sequence>
<evidence type="ECO:0000313" key="5">
    <source>
        <dbReference type="Proteomes" id="UP000288805"/>
    </source>
</evidence>
<feature type="domain" description="Retrotransposon gag" evidence="3">
    <location>
        <begin position="61"/>
        <end position="158"/>
    </location>
</feature>
<evidence type="ECO:0000259" key="3">
    <source>
        <dbReference type="Pfam" id="PF03732"/>
    </source>
</evidence>
<dbReference type="InterPro" id="IPR043502">
    <property type="entry name" value="DNA/RNA_pol_sf"/>
</dbReference>
<dbReference type="InterPro" id="IPR000477">
    <property type="entry name" value="RT_dom"/>
</dbReference>
<dbReference type="PANTHER" id="PTHR35046">
    <property type="entry name" value="ZINC KNUCKLE (CCHC-TYPE) FAMILY PROTEIN"/>
    <property type="match status" value="1"/>
</dbReference>
<dbReference type="InterPro" id="IPR005162">
    <property type="entry name" value="Retrotrans_gag_dom"/>
</dbReference>
<protein>
    <submittedName>
        <fullName evidence="4">Transposon Ty3-G Gag-Pol polyprotein</fullName>
    </submittedName>
</protein>
<dbReference type="PANTHER" id="PTHR35046:SF26">
    <property type="entry name" value="RNA-DIRECTED DNA POLYMERASE"/>
    <property type="match status" value="1"/>
</dbReference>